<dbReference type="Pfam" id="PF06155">
    <property type="entry name" value="GBBH-like_N"/>
    <property type="match status" value="1"/>
</dbReference>
<dbReference type="Gene3D" id="3.30.2020.30">
    <property type="match status" value="1"/>
</dbReference>
<dbReference type="EMBL" id="DQ507307">
    <property type="protein sequence ID" value="ABF72880.1"/>
    <property type="molecule type" value="mRNA"/>
</dbReference>
<name>Q19Q32_9DIPT</name>
<keyword evidence="3" id="KW-0408">Iron</keyword>
<dbReference type="InterPro" id="IPR038492">
    <property type="entry name" value="GBBH-like_N_sf"/>
</dbReference>
<dbReference type="GO" id="GO:0016491">
    <property type="term" value="F:oxidoreductase activity"/>
    <property type="evidence" value="ECO:0007669"/>
    <property type="project" value="UniProtKB-KW"/>
</dbReference>
<keyword evidence="1" id="KW-0479">Metal-binding</keyword>
<dbReference type="AlphaFoldDB" id="Q19Q32"/>
<dbReference type="InterPro" id="IPR042098">
    <property type="entry name" value="TauD-like_sf"/>
</dbReference>
<feature type="non-terminal residue" evidence="5">
    <location>
        <position position="1"/>
    </location>
</feature>
<evidence type="ECO:0000256" key="1">
    <source>
        <dbReference type="ARBA" id="ARBA00022723"/>
    </source>
</evidence>
<organism evidence="5">
    <name type="scientific">Belgica antarctica</name>
    <dbReference type="NCBI Taxonomy" id="315563"/>
    <lineage>
        <taxon>Eukaryota</taxon>
        <taxon>Metazoa</taxon>
        <taxon>Ecdysozoa</taxon>
        <taxon>Arthropoda</taxon>
        <taxon>Hexapoda</taxon>
        <taxon>Insecta</taxon>
        <taxon>Pterygota</taxon>
        <taxon>Neoptera</taxon>
        <taxon>Endopterygota</taxon>
        <taxon>Diptera</taxon>
        <taxon>Nematocera</taxon>
        <taxon>Chironomoidea</taxon>
        <taxon>Chironomidae</taxon>
        <taxon>Belgica</taxon>
    </lineage>
</organism>
<dbReference type="InterPro" id="IPR010376">
    <property type="entry name" value="GBBH-like_N"/>
</dbReference>
<dbReference type="GO" id="GO:0046872">
    <property type="term" value="F:metal ion binding"/>
    <property type="evidence" value="ECO:0007669"/>
    <property type="project" value="UniProtKB-KW"/>
</dbReference>
<proteinExistence type="evidence at transcript level"/>
<keyword evidence="2" id="KW-0560">Oxidoreductase</keyword>
<sequence length="234" mass="26516">ALKLKQDGTMTIELDLFWLRHHCKCELCYNFDSSHPIKKTHEIPSDVGTKHFQIEHDMLIIDWVDGHKSKYPLEISIKNESADTEDTSQNGTKILMNCRFALESFKDDLDVQHLVLDSLDTCGTAYIDGVAPTMEASEEVVSILFELQSQRQIFCNGIANYSDAATEISNAKYTNVCLSPKSEHTYFNDGQGLLMINCVHHSPDCALSYLIEARKISNNLKQKHPEQYISLTTL</sequence>
<protein>
    <submittedName>
        <fullName evidence="5">Trimethyllysine hydroxylase-like</fullName>
    </submittedName>
</protein>
<feature type="domain" description="Gamma-butyrobetaine hydroxylase-like N-terminal" evidence="4">
    <location>
        <begin position="3"/>
        <end position="74"/>
    </location>
</feature>
<accession>Q19Q32</accession>
<evidence type="ECO:0000259" key="4">
    <source>
        <dbReference type="Pfam" id="PF06155"/>
    </source>
</evidence>
<evidence type="ECO:0000256" key="2">
    <source>
        <dbReference type="ARBA" id="ARBA00023002"/>
    </source>
</evidence>
<reference evidence="5" key="1">
    <citation type="journal article" date="2009" name="J. Comp. Physiol. B">
        <title>Dehydration, rehydration, and overhydration alter patterns of gene expression in the Antarctic midge, Belgica antarctica.</title>
        <authorList>
            <person name="Lopez-Martinez G."/>
            <person name="Benoit J.B."/>
            <person name="Rinehart J.P."/>
            <person name="Elnitsky M.A."/>
            <person name="Lee R.E.Jr."/>
            <person name="Denlinger D.L."/>
        </authorList>
    </citation>
    <scope>NUCLEOTIDE SEQUENCE</scope>
</reference>
<evidence type="ECO:0000313" key="5">
    <source>
        <dbReference type="EMBL" id="ABF72880.1"/>
    </source>
</evidence>
<dbReference type="Gene3D" id="3.60.130.10">
    <property type="entry name" value="Clavaminate synthase-like"/>
    <property type="match status" value="1"/>
</dbReference>
<evidence type="ECO:0000256" key="3">
    <source>
        <dbReference type="ARBA" id="ARBA00023004"/>
    </source>
</evidence>